<evidence type="ECO:0000313" key="2">
    <source>
        <dbReference type="EMBL" id="EPE04266.1"/>
    </source>
</evidence>
<organism evidence="2 3">
    <name type="scientific">Ophiostoma piceae (strain UAMH 11346)</name>
    <name type="common">Sap stain fungus</name>
    <dbReference type="NCBI Taxonomy" id="1262450"/>
    <lineage>
        <taxon>Eukaryota</taxon>
        <taxon>Fungi</taxon>
        <taxon>Dikarya</taxon>
        <taxon>Ascomycota</taxon>
        <taxon>Pezizomycotina</taxon>
        <taxon>Sordariomycetes</taxon>
        <taxon>Sordariomycetidae</taxon>
        <taxon>Ophiostomatales</taxon>
        <taxon>Ophiostomataceae</taxon>
        <taxon>Ophiostoma</taxon>
    </lineage>
</organism>
<dbReference type="AlphaFoldDB" id="S3BXV3"/>
<proteinExistence type="predicted"/>
<dbReference type="Pfam" id="PF14441">
    <property type="entry name" value="OTT_1508_deam"/>
    <property type="match status" value="1"/>
</dbReference>
<dbReference type="HOGENOM" id="CLU_390332_0_0_1"/>
<evidence type="ECO:0000256" key="1">
    <source>
        <dbReference type="SAM" id="MobiDB-lite"/>
    </source>
</evidence>
<accession>S3BXV3</accession>
<feature type="compositionally biased region" description="Low complexity" evidence="1">
    <location>
        <begin position="425"/>
        <end position="443"/>
    </location>
</feature>
<feature type="region of interest" description="Disordered" evidence="1">
    <location>
        <begin position="260"/>
        <end position="290"/>
    </location>
</feature>
<dbReference type="VEuPathDB" id="FungiDB:F503_04781"/>
<evidence type="ECO:0000313" key="3">
    <source>
        <dbReference type="Proteomes" id="UP000016923"/>
    </source>
</evidence>
<reference evidence="2 3" key="1">
    <citation type="journal article" date="2013" name="BMC Genomics">
        <title>The genome and transcriptome of the pine saprophyte Ophiostoma piceae, and a comparison with the bark beetle-associated pine pathogen Grosmannia clavigera.</title>
        <authorList>
            <person name="Haridas S."/>
            <person name="Wang Y."/>
            <person name="Lim L."/>
            <person name="Massoumi Alamouti S."/>
            <person name="Jackman S."/>
            <person name="Docking R."/>
            <person name="Robertson G."/>
            <person name="Birol I."/>
            <person name="Bohlmann J."/>
            <person name="Breuil C."/>
        </authorList>
    </citation>
    <scope>NUCLEOTIDE SEQUENCE [LARGE SCALE GENOMIC DNA]</scope>
    <source>
        <strain evidence="2 3">UAMH 11346</strain>
    </source>
</reference>
<name>S3BXV3_OPHP1</name>
<feature type="region of interest" description="Disordered" evidence="1">
    <location>
        <begin position="378"/>
        <end position="402"/>
    </location>
</feature>
<protein>
    <submittedName>
        <fullName evidence="2">Uncharacterized protein</fullName>
    </submittedName>
</protein>
<dbReference type="EMBL" id="KE148162">
    <property type="protein sequence ID" value="EPE04266.1"/>
    <property type="molecule type" value="Genomic_DNA"/>
</dbReference>
<dbReference type="Proteomes" id="UP000016923">
    <property type="component" value="Unassembled WGS sequence"/>
</dbReference>
<sequence length="707" mass="77978">MPRMTDEQAVHTAVAVSASLTLAPAIAYIVRETGSALLAPGQAGNVLAGVFPLEVRQEMTNVFSFFMGTCVNMNHIKASFIFDVVGHDPQIYIATNQAEYGENSAGLKRSTVTIEKICKQLAGITPDNARDVRRRVLTIVANAVWPRLSHHFGITCPTYCEKANKDARIPEFLPDKLVDITVRLAAAGLAKDKYGRLMEDTKKLDKTLRSAFQTADPPDPTAKRPVVTGVKLDDKTKTLEAVHRFYQTYKKLLKETLPLAPQISSPSPSPPPSTSTPMKNSHKRSWAKKEPIKDVGGEGRLCAKDLDLIRRFENICPYVDGVNFLCNVALGYAELRRASPPKQNASGPRRKLDNTKIVDWFSKVKVVSCMLPRDAFPGSGEPDPSQCLPLATASSPGATERLPTHAQDQFALDQDQLPESPPSPASSSGALSASSDDAPQPSATQYDTPNLFAELKRQGLDAMHRVWSDRIPHRKDNGCRSKSRKKKKTDEAVEFAKSYKSAMGQDAEFQPKVHAEIILLLKIEELMRTHGWRLDDGSAPAIYIASFKKACYCCHKLILASKMNIIAPPTHSIIYTSWRLPTAFYFEKYAPTATEWPTDFCKRLWDILRTALSRKECWLGEPPARAPSEDLELRTFPLLGEEAYEIGHWAKPASATVVCGVSLHTAGNPTLDPKSYKRPADASTLIPRADGGKRPKGKSPAFSAFRD</sequence>
<feature type="region of interest" description="Disordered" evidence="1">
    <location>
        <begin position="668"/>
        <end position="707"/>
    </location>
</feature>
<gene>
    <name evidence="2" type="ORF">F503_04781</name>
</gene>
<feature type="region of interest" description="Disordered" evidence="1">
    <location>
        <begin position="414"/>
        <end position="446"/>
    </location>
</feature>
<keyword evidence="3" id="KW-1185">Reference proteome</keyword>
<dbReference type="InterPro" id="IPR027796">
    <property type="entry name" value="OTT_1508_deam-like"/>
</dbReference>